<dbReference type="Gene3D" id="2.30.38.10">
    <property type="entry name" value="Luciferase, Domain 3"/>
    <property type="match status" value="2"/>
</dbReference>
<proteinExistence type="inferred from homology"/>
<dbReference type="CDD" id="cd05930">
    <property type="entry name" value="A_NRPS"/>
    <property type="match status" value="2"/>
</dbReference>
<dbReference type="NCBIfam" id="TIGR01733">
    <property type="entry name" value="AA-adenyl-dom"/>
    <property type="match status" value="1"/>
</dbReference>
<reference evidence="10" key="1">
    <citation type="journal article" date="2019" name="Int. J. Syst. Evol. Microbiol.">
        <title>The Global Catalogue of Microorganisms (GCM) 10K type strain sequencing project: providing services to taxonomists for standard genome sequencing and annotation.</title>
        <authorList>
            <consortium name="The Broad Institute Genomics Platform"/>
            <consortium name="The Broad Institute Genome Sequencing Center for Infectious Disease"/>
            <person name="Wu L."/>
            <person name="Ma J."/>
        </authorList>
    </citation>
    <scope>NUCLEOTIDE SEQUENCE [LARGE SCALE GENOMIC DNA]</scope>
    <source>
        <strain evidence="10">KCTC 33676</strain>
    </source>
</reference>
<dbReference type="Proteomes" id="UP001597497">
    <property type="component" value="Unassembled WGS sequence"/>
</dbReference>
<keyword evidence="7" id="KW-0511">Multifunctional enzyme</keyword>
<evidence type="ECO:0000313" key="10">
    <source>
        <dbReference type="Proteomes" id="UP001597497"/>
    </source>
</evidence>
<dbReference type="Pfam" id="PF00501">
    <property type="entry name" value="AMP-binding"/>
    <property type="match status" value="2"/>
</dbReference>
<dbReference type="RefSeq" id="WP_379930651.1">
    <property type="nucleotide sequence ID" value="NZ_JBHUMM010000043.1"/>
</dbReference>
<evidence type="ECO:0000256" key="3">
    <source>
        <dbReference type="ARBA" id="ARBA00022450"/>
    </source>
</evidence>
<dbReference type="PANTHER" id="PTHR45527">
    <property type="entry name" value="NONRIBOSOMAL PEPTIDE SYNTHETASE"/>
    <property type="match status" value="1"/>
</dbReference>
<dbReference type="Gene3D" id="3.30.559.30">
    <property type="entry name" value="Nonribosomal peptide synthetase, condensation domain"/>
    <property type="match status" value="1"/>
</dbReference>
<dbReference type="InterPro" id="IPR023213">
    <property type="entry name" value="CAT-like_dom_sf"/>
</dbReference>
<dbReference type="InterPro" id="IPR020845">
    <property type="entry name" value="AMP-binding_CS"/>
</dbReference>
<dbReference type="InterPro" id="IPR025110">
    <property type="entry name" value="AMP-bd_C"/>
</dbReference>
<keyword evidence="10" id="KW-1185">Reference proteome</keyword>
<dbReference type="SUPFAM" id="SSF47336">
    <property type="entry name" value="ACP-like"/>
    <property type="match status" value="2"/>
</dbReference>
<dbReference type="PROSITE" id="PS00012">
    <property type="entry name" value="PHOSPHOPANTETHEINE"/>
    <property type="match status" value="1"/>
</dbReference>
<dbReference type="PROSITE" id="PS00455">
    <property type="entry name" value="AMP_BINDING"/>
    <property type="match status" value="1"/>
</dbReference>
<dbReference type="Pfam" id="PF00668">
    <property type="entry name" value="Condensation"/>
    <property type="match status" value="1"/>
</dbReference>
<evidence type="ECO:0000256" key="4">
    <source>
        <dbReference type="ARBA" id="ARBA00022553"/>
    </source>
</evidence>
<protein>
    <submittedName>
        <fullName evidence="9">Amino acid adenylation domain-containing protein</fullName>
    </submittedName>
</protein>
<dbReference type="InterPro" id="IPR001242">
    <property type="entry name" value="Condensation_dom"/>
</dbReference>
<evidence type="ECO:0000256" key="2">
    <source>
        <dbReference type="ARBA" id="ARBA00006432"/>
    </source>
</evidence>
<dbReference type="Gene3D" id="3.40.50.980">
    <property type="match status" value="3"/>
</dbReference>
<feature type="domain" description="Carrier" evidence="8">
    <location>
        <begin position="308"/>
        <end position="383"/>
    </location>
</feature>
<dbReference type="InterPro" id="IPR009081">
    <property type="entry name" value="PP-bd_ACP"/>
</dbReference>
<dbReference type="EMBL" id="JBHUMM010000043">
    <property type="protein sequence ID" value="MFD2673094.1"/>
    <property type="molecule type" value="Genomic_DNA"/>
</dbReference>
<evidence type="ECO:0000256" key="5">
    <source>
        <dbReference type="ARBA" id="ARBA00022737"/>
    </source>
</evidence>
<keyword evidence="5" id="KW-0677">Repeat</keyword>
<evidence type="ECO:0000256" key="6">
    <source>
        <dbReference type="ARBA" id="ARBA00023194"/>
    </source>
</evidence>
<dbReference type="InterPro" id="IPR020806">
    <property type="entry name" value="PKS_PP-bd"/>
</dbReference>
<dbReference type="SMART" id="SM00823">
    <property type="entry name" value="PKS_PP"/>
    <property type="match status" value="2"/>
</dbReference>
<dbReference type="SUPFAM" id="SSF52777">
    <property type="entry name" value="CoA-dependent acyltransferases"/>
    <property type="match status" value="2"/>
</dbReference>
<keyword evidence="4" id="KW-0597">Phosphoprotein</keyword>
<comment type="similarity">
    <text evidence="2">Belongs to the ATP-dependent AMP-binding enzyme family.</text>
</comment>
<dbReference type="InterPro" id="IPR010071">
    <property type="entry name" value="AA_adenyl_dom"/>
</dbReference>
<keyword evidence="6" id="KW-0045">Antibiotic biosynthesis</keyword>
<evidence type="ECO:0000259" key="8">
    <source>
        <dbReference type="PROSITE" id="PS50075"/>
    </source>
</evidence>
<dbReference type="NCBIfam" id="NF003417">
    <property type="entry name" value="PRK04813.1"/>
    <property type="match status" value="2"/>
</dbReference>
<evidence type="ECO:0000313" key="9">
    <source>
        <dbReference type="EMBL" id="MFD2673094.1"/>
    </source>
</evidence>
<sequence length="1663" mass="187861">LQGAGLHLLEPGGEKDPSAIIQAIEHAGITVMHFVPSMLQLFLDYVKAHPDQVERLRTLKHVFASGEALTIPQVEDFYALLGASGAKLINLYGPTEATIDVSYYDCQPAEVRRSIPIGKPIDNIRLYIVNEQHQLQPIGVAGELCISGVGLARGYLNREELTKEKFVDNPFEPGERMYKTGDLARWQADGTIEYLGRTDFQVKIRGYRIELGEIEHELLQHEAVSETVVTAVEDATGSKALCAYVVSSREVTAGELKEHLLQELPDYMVPAYFVRLERMPLTANGKADRKALPKPEQDKLANHADYIAPKPGTQQHLAEMWTELLGVEQVGAEDDFFHLGGHSLKAVQLTVAIQKTLGAEVSLREVFAHSRLDRLAEWVDQKQPEAFTAIPELEEAPYYALSSGQTRLYLLHQMEHVGTSYHLPAAMRISGKLNLQAFKTAFEQVISRHESLRTTFEMQDGRPVQVIHKGFEFQLEQLEGTGSGQADEIDKPQAVDEMIRQFIRPFNLKELPLFRVGIHSFDDEHHLLLFDMHHLIADGLSIARLQEDVITAYEHGELDRLPVQYRDYAHWSTQQLDGDRMQNHEQYWLAQYADGVPISQIPTDYPRPAVKGYAGSQIVKLLTAEETLHLRALAIKERVTLTTIMMAAFSRLMMAWSGQRDVVIGTPVSGRTHSDVEQLIGMFVNTLPIRMKDETESELSIRQWLLHTSEHLLESMEHQAYPFDQLVEKLNVARDMSRNPLFDVMFVMQNTGVLQFESQQFDMEHVQVNHPQAKFDLTLEVLEQEDGCSLRFEYSTALFHESTIQRMADAYCWLLEQIAAASPEQKVIDLQLLRPEEQQHMMESWNRTEAPFPDQHLLHERFEEQVARHPHRQAISFGHESLTYAELNARSNRLARYLQQHGVEPDSRVAILSPRKLDMMIGIFAVLKAGGAYVPISPDFPEDRIAYMLEDSGASLVLRGCQTDIPSQIDASERMIIDLDDDAPWRELDESNLSRSTAPDKLAYMIYTSGSTGKPKGTMIEHRAVINRLHWMQKRYPLGEADTILQKTPYTFDVSVWELFWWSLEGAGLHLLEPGGEKDPSAIIQAIEQASITVMHFVPSMLQLFLDYVKAHPDQAERLRTLKHVFASGEALTIPQVEDFYALLGASGAKLINLYGPTEATIDVSYYDCQPAEVRRSIPIGKPIDNIRLYIVNEQHQLQPIGVAGELCISGVGLARGYLNREELTKEKFVDNPFEPGERMYKTGDLARWQADGTIEYLGRTDFQVKIRGYRIELGEIEHELLQHEAVSETVVTAVEDATGSKALCAYVVSSREVTAGELKEHLLQELPDYMVPAYFVRLERMPLTANGKADRKALPKPEQDKLASGTAYVAPRTPLEKELVEIWREWVGSSQQIGIQDNFFDIGGNSLLLLKVHHELEKRYGNWIQVTDLFANATIEQLAACIEAHQKLDNRELAPPLVQLPEQAFASTTDRHRASGFKIRLAGGSYPQGIVSAHDLESVLSAAWMYLFAQLNKQTEVAILTLVDPQHGMKLARNLNEFGSIELLVQSLSDQFGDTEPDKPSFYQVGHMQQWKKSAVPAAESLQIRAVCARKKDAGLWQTDDGTCDLILTYQRVGEELELELQYDGFVLKKAAVKQMFEQYAKLLKILTKQLKPLQETAARSQ</sequence>
<dbReference type="PANTHER" id="PTHR45527:SF1">
    <property type="entry name" value="FATTY ACID SYNTHASE"/>
    <property type="match status" value="1"/>
</dbReference>
<feature type="domain" description="Carrier" evidence="8">
    <location>
        <begin position="1371"/>
        <end position="1447"/>
    </location>
</feature>
<name>A0ABW5RFA2_9BACL</name>
<dbReference type="Pfam" id="PF13193">
    <property type="entry name" value="AMP-binding_C"/>
    <property type="match status" value="2"/>
</dbReference>
<gene>
    <name evidence="9" type="ORF">ACFSUC_16100</name>
</gene>
<evidence type="ECO:0000256" key="7">
    <source>
        <dbReference type="ARBA" id="ARBA00023268"/>
    </source>
</evidence>
<organism evidence="9 10">
    <name type="scientific">Marinicrinis sediminis</name>
    <dbReference type="NCBI Taxonomy" id="1652465"/>
    <lineage>
        <taxon>Bacteria</taxon>
        <taxon>Bacillati</taxon>
        <taxon>Bacillota</taxon>
        <taxon>Bacilli</taxon>
        <taxon>Bacillales</taxon>
        <taxon>Paenibacillaceae</taxon>
    </lineage>
</organism>
<dbReference type="Gene3D" id="1.10.1200.10">
    <property type="entry name" value="ACP-like"/>
    <property type="match status" value="2"/>
</dbReference>
<comment type="cofactor">
    <cofactor evidence="1">
        <name>pantetheine 4'-phosphate</name>
        <dbReference type="ChEBI" id="CHEBI:47942"/>
    </cofactor>
</comment>
<keyword evidence="3" id="KW-0596">Phosphopantetheine</keyword>
<comment type="caution">
    <text evidence="9">The sequence shown here is derived from an EMBL/GenBank/DDBJ whole genome shotgun (WGS) entry which is preliminary data.</text>
</comment>
<dbReference type="Gene3D" id="3.30.559.10">
    <property type="entry name" value="Chloramphenicol acetyltransferase-like domain"/>
    <property type="match status" value="1"/>
</dbReference>
<dbReference type="SUPFAM" id="SSF56801">
    <property type="entry name" value="Acetyl-CoA synthetase-like"/>
    <property type="match status" value="2"/>
</dbReference>
<accession>A0ABW5RFA2</accession>
<dbReference type="PROSITE" id="PS50075">
    <property type="entry name" value="CARRIER"/>
    <property type="match status" value="2"/>
</dbReference>
<dbReference type="InterPro" id="IPR045851">
    <property type="entry name" value="AMP-bd_C_sf"/>
</dbReference>
<dbReference type="Pfam" id="PF00550">
    <property type="entry name" value="PP-binding"/>
    <property type="match status" value="2"/>
</dbReference>
<dbReference type="InterPro" id="IPR006162">
    <property type="entry name" value="Ppantetheine_attach_site"/>
</dbReference>
<dbReference type="CDD" id="cd19531">
    <property type="entry name" value="LCL_NRPS-like"/>
    <property type="match status" value="1"/>
</dbReference>
<evidence type="ECO:0000256" key="1">
    <source>
        <dbReference type="ARBA" id="ARBA00001957"/>
    </source>
</evidence>
<dbReference type="Gene3D" id="3.30.300.30">
    <property type="match status" value="2"/>
</dbReference>
<dbReference type="InterPro" id="IPR036736">
    <property type="entry name" value="ACP-like_sf"/>
</dbReference>
<dbReference type="InterPro" id="IPR000873">
    <property type="entry name" value="AMP-dep_synth/lig_dom"/>
</dbReference>
<feature type="non-terminal residue" evidence="9">
    <location>
        <position position="1"/>
    </location>
</feature>